<protein>
    <submittedName>
        <fullName evidence="1">Uncharacterized protein</fullName>
    </submittedName>
</protein>
<accession>A0A5E7T900</accession>
<dbReference type="EMBL" id="CABVJF010000006">
    <property type="protein sequence ID" value="VVP94660.1"/>
    <property type="molecule type" value="Genomic_DNA"/>
</dbReference>
<reference evidence="1 2" key="1">
    <citation type="submission" date="2019-09" db="EMBL/GenBank/DDBJ databases">
        <authorList>
            <person name="Chandra G."/>
            <person name="Truman W A."/>
        </authorList>
    </citation>
    <scope>NUCLEOTIDE SEQUENCE [LARGE SCALE GENOMIC DNA]</scope>
    <source>
        <strain evidence="1">PS928</strain>
    </source>
</reference>
<dbReference type="Proteomes" id="UP000381378">
    <property type="component" value="Unassembled WGS sequence"/>
</dbReference>
<proteinExistence type="predicted"/>
<dbReference type="RefSeq" id="WP_168187365.1">
    <property type="nucleotide sequence ID" value="NZ_CABVJF010000006.1"/>
</dbReference>
<evidence type="ECO:0000313" key="2">
    <source>
        <dbReference type="Proteomes" id="UP000381378"/>
    </source>
</evidence>
<evidence type="ECO:0000313" key="1">
    <source>
        <dbReference type="EMBL" id="VVP94660.1"/>
    </source>
</evidence>
<gene>
    <name evidence="1" type="ORF">PS928_01989</name>
</gene>
<organism evidence="1 2">
    <name type="scientific">Pseudomonas fluorescens</name>
    <dbReference type="NCBI Taxonomy" id="294"/>
    <lineage>
        <taxon>Bacteria</taxon>
        <taxon>Pseudomonadati</taxon>
        <taxon>Pseudomonadota</taxon>
        <taxon>Gammaproteobacteria</taxon>
        <taxon>Pseudomonadales</taxon>
        <taxon>Pseudomonadaceae</taxon>
        <taxon>Pseudomonas</taxon>
    </lineage>
</organism>
<sequence length="53" mass="6040">MKFQVIDHSTHGTAMFSVDTECGKNIDSFSTIEEAQDRAAWLEAEYERISETL</sequence>
<name>A0A5E7T900_PSEFL</name>
<dbReference type="AlphaFoldDB" id="A0A5E7T900"/>